<name>A0AAW8D4K5_9BURK</name>
<proteinExistence type="predicted"/>
<evidence type="ECO:0000313" key="3">
    <source>
        <dbReference type="Proteomes" id="UP001242045"/>
    </source>
</evidence>
<dbReference type="PANTHER" id="PTHR13696">
    <property type="entry name" value="P-LOOP CONTAINING NUCLEOSIDE TRIPHOSPHATE HYDROLASE"/>
    <property type="match status" value="1"/>
</dbReference>
<evidence type="ECO:0000259" key="1">
    <source>
        <dbReference type="Pfam" id="PF01656"/>
    </source>
</evidence>
<dbReference type="Gene3D" id="3.40.50.300">
    <property type="entry name" value="P-loop containing nucleotide triphosphate hydrolases"/>
    <property type="match status" value="1"/>
</dbReference>
<dbReference type="RefSeq" id="WP_307687273.1">
    <property type="nucleotide sequence ID" value="NZ_JAUSRD010000027.1"/>
</dbReference>
<dbReference type="InterPro" id="IPR002586">
    <property type="entry name" value="CobQ/CobB/MinD/ParA_Nub-bd_dom"/>
</dbReference>
<sequence length="283" mass="30532">MKTLTIANQKGGVGKTTLCSHLGFAAAAANMRVLLVDFDPQASLSLGFNVSVPDLNFLQAADLFFPDGDLSKPVQAYDEQISIMPAGEDLEAFLGGPAKVAIRKNGQDGEADAQETQLLQSLLESSATVVHRTRSALAQLAPQFDICIIDTPPGRSALLVSALAVADYVVTPMTLGLYEQGGTKKLFNTINGTRYAFNDSLRHLGIQLMKTNARSPKERAIIASMREDYGDYVLPHELTELVAVRQAVNAGVPVWQNPRGSSHEKAANEWRASTAHILDEVSR</sequence>
<dbReference type="InterPro" id="IPR050678">
    <property type="entry name" value="DNA_Partitioning_ATPase"/>
</dbReference>
<dbReference type="Pfam" id="PF01656">
    <property type="entry name" value="CbiA"/>
    <property type="match status" value="1"/>
</dbReference>
<dbReference type="EMBL" id="JAUSRD010000027">
    <property type="protein sequence ID" value="MDP9897337.1"/>
    <property type="molecule type" value="Genomic_DNA"/>
</dbReference>
<evidence type="ECO:0000313" key="2">
    <source>
        <dbReference type="EMBL" id="MDP9897337.1"/>
    </source>
</evidence>
<dbReference type="SUPFAM" id="SSF52540">
    <property type="entry name" value="P-loop containing nucleoside triphosphate hydrolases"/>
    <property type="match status" value="1"/>
</dbReference>
<reference evidence="2" key="1">
    <citation type="submission" date="2023-07" db="EMBL/GenBank/DDBJ databases">
        <title>Sorghum-associated microbial communities from plants grown in Nebraska, USA.</title>
        <authorList>
            <person name="Schachtman D."/>
        </authorList>
    </citation>
    <scope>NUCLEOTIDE SEQUENCE</scope>
    <source>
        <strain evidence="2">DS3754</strain>
    </source>
</reference>
<dbReference type="CDD" id="cd02042">
    <property type="entry name" value="ParAB_family"/>
    <property type="match status" value="1"/>
</dbReference>
<feature type="domain" description="CobQ/CobB/MinD/ParA nucleotide binding" evidence="1">
    <location>
        <begin position="4"/>
        <end position="254"/>
    </location>
</feature>
<protein>
    <submittedName>
        <fullName evidence="2">Chromosome partitioning protein</fullName>
    </submittedName>
</protein>
<gene>
    <name evidence="2" type="ORF">J2W31_006481</name>
</gene>
<accession>A0AAW8D4K5</accession>
<dbReference type="PANTHER" id="PTHR13696:SF99">
    <property type="entry name" value="COBYRINIC ACID AC-DIAMIDE SYNTHASE"/>
    <property type="match status" value="1"/>
</dbReference>
<dbReference type="AlphaFoldDB" id="A0AAW8D4K5"/>
<comment type="caution">
    <text evidence="2">The sequence shown here is derived from an EMBL/GenBank/DDBJ whole genome shotgun (WGS) entry which is preliminary data.</text>
</comment>
<dbReference type="Proteomes" id="UP001242045">
    <property type="component" value="Unassembled WGS sequence"/>
</dbReference>
<dbReference type="InterPro" id="IPR027417">
    <property type="entry name" value="P-loop_NTPase"/>
</dbReference>
<organism evidence="2 3">
    <name type="scientific">Variovorax boronicumulans</name>
    <dbReference type="NCBI Taxonomy" id="436515"/>
    <lineage>
        <taxon>Bacteria</taxon>
        <taxon>Pseudomonadati</taxon>
        <taxon>Pseudomonadota</taxon>
        <taxon>Betaproteobacteria</taxon>
        <taxon>Burkholderiales</taxon>
        <taxon>Comamonadaceae</taxon>
        <taxon>Variovorax</taxon>
    </lineage>
</organism>